<dbReference type="InterPro" id="IPR053861">
    <property type="entry name" value="Phage_Mu_Gp45_N"/>
</dbReference>
<dbReference type="NCBIfam" id="TIGR01644">
    <property type="entry name" value="phage_P2_V"/>
    <property type="match status" value="1"/>
</dbReference>
<dbReference type="Pfam" id="PF06890">
    <property type="entry name" value="Phage_Mu_Gp45"/>
    <property type="match status" value="1"/>
</dbReference>
<dbReference type="AlphaFoldDB" id="A0A7T3E4F9"/>
<dbReference type="InterPro" id="IPR013046">
    <property type="entry name" value="GpV/Gp45"/>
</dbReference>
<feature type="domain" description="Bacteriophage Mu Gp45 N-terminal" evidence="1">
    <location>
        <begin position="16"/>
        <end position="83"/>
    </location>
</feature>
<accession>A0A7T3E4F9</accession>
<evidence type="ECO:0000313" key="2">
    <source>
        <dbReference type="EMBL" id="QPT08577.1"/>
    </source>
</evidence>
<sequence>MSLSALMGRIRMMNARAIVTLVDDAGGLQLMQVDALADETLDEVERFGSYGLASHPHPGAEAVVLCVGGLRSHAIAIAVEDRRYRLKNFRSGEVALYDDLGQVVHLTRDGIVLESTKPVTIKTPHATIDADRVDLGGEGGKAIARVGDPVEGGRITAGSQKVFSG</sequence>
<dbReference type="Proteomes" id="UP000594836">
    <property type="component" value="Chromosome"/>
</dbReference>
<protein>
    <submittedName>
        <fullName evidence="2">Phage baseplate assembly protein V</fullName>
    </submittedName>
</protein>
<dbReference type="InterPro" id="IPR014462">
    <property type="entry name" value="Phage_Mu_Gp45"/>
</dbReference>
<organism evidence="2 3">
    <name type="scientific">Sphingomonas paucimobilis</name>
    <name type="common">Pseudomonas paucimobilis</name>
    <dbReference type="NCBI Taxonomy" id="13689"/>
    <lineage>
        <taxon>Bacteria</taxon>
        <taxon>Pseudomonadati</taxon>
        <taxon>Pseudomonadota</taxon>
        <taxon>Alphaproteobacteria</taxon>
        <taxon>Sphingomonadales</taxon>
        <taxon>Sphingomonadaceae</taxon>
        <taxon>Sphingomonas</taxon>
    </lineage>
</organism>
<reference evidence="2 3" key="1">
    <citation type="submission" date="2020-12" db="EMBL/GenBank/DDBJ databases">
        <title>FDA dAtabase for Regulatory Grade micrObial Sequences (FDA-ARGOS): Supporting development and validation of Infectious Disease Dx tests.</title>
        <authorList>
            <person name="Sproer C."/>
            <person name="Gronow S."/>
            <person name="Severitt S."/>
            <person name="Schroder I."/>
            <person name="Tallon L."/>
            <person name="Sadzewicz L."/>
            <person name="Zhao X."/>
            <person name="Boylan J."/>
            <person name="Ott S."/>
            <person name="Bowen H."/>
            <person name="Vavikolanu K."/>
            <person name="Mehta A."/>
            <person name="Aluvathingal J."/>
            <person name="Nadendla S."/>
            <person name="Lowell S."/>
            <person name="Myers T."/>
            <person name="Yan Y."/>
            <person name="Sichtig H."/>
        </authorList>
    </citation>
    <scope>NUCLEOTIDE SEQUENCE [LARGE SCALE GENOMIC DNA]</scope>
    <source>
        <strain evidence="2 3">FDAARGOS_881</strain>
    </source>
</reference>
<gene>
    <name evidence="2" type="ORF">I6G38_17970</name>
</gene>
<evidence type="ECO:0000259" key="1">
    <source>
        <dbReference type="Pfam" id="PF06890"/>
    </source>
</evidence>
<dbReference type="EMBL" id="CP065713">
    <property type="protein sequence ID" value="QPT08577.1"/>
    <property type="molecule type" value="Genomic_DNA"/>
</dbReference>
<dbReference type="RefSeq" id="WP_197939114.1">
    <property type="nucleotide sequence ID" value="NZ_CP065713.1"/>
</dbReference>
<dbReference type="PIRSF" id="PIRSF012337">
    <property type="entry name" value="gp45"/>
    <property type="match status" value="1"/>
</dbReference>
<evidence type="ECO:0000313" key="3">
    <source>
        <dbReference type="Proteomes" id="UP000594836"/>
    </source>
</evidence>
<name>A0A7T3E4F9_SPHPI</name>
<proteinExistence type="predicted"/>